<dbReference type="EMBL" id="JAUSUQ010000007">
    <property type="protein sequence ID" value="MDQ0339373.1"/>
    <property type="molecule type" value="Genomic_DNA"/>
</dbReference>
<dbReference type="PANTHER" id="PTHR38462:SF1">
    <property type="entry name" value="YPRB RIBONUCLEASE H-LIKE DOMAIN-CONTAINING PROTEIN"/>
    <property type="match status" value="1"/>
</dbReference>
<dbReference type="InterPro" id="IPR036397">
    <property type="entry name" value="RNaseH_sf"/>
</dbReference>
<accession>A0ABU0CSG9</accession>
<evidence type="ECO:0000259" key="1">
    <source>
        <dbReference type="Pfam" id="PF13482"/>
    </source>
</evidence>
<dbReference type="SUPFAM" id="SSF48452">
    <property type="entry name" value="TPR-like"/>
    <property type="match status" value="1"/>
</dbReference>
<dbReference type="InterPro" id="IPR038720">
    <property type="entry name" value="YprB_RNase_H-like_dom"/>
</dbReference>
<dbReference type="PANTHER" id="PTHR38462">
    <property type="entry name" value="EXONUCLEASE-LIKE PROTEIN"/>
    <property type="match status" value="1"/>
</dbReference>
<dbReference type="Pfam" id="PF13482">
    <property type="entry name" value="RNase_H_2"/>
    <property type="match status" value="1"/>
</dbReference>
<comment type="caution">
    <text evidence="2">The sequence shown here is derived from an EMBL/GenBank/DDBJ whole genome shotgun (WGS) entry which is preliminary data.</text>
</comment>
<gene>
    <name evidence="2" type="ORF">J2S00_002160</name>
</gene>
<dbReference type="SUPFAM" id="SSF53098">
    <property type="entry name" value="Ribonuclease H-like"/>
    <property type="match status" value="1"/>
</dbReference>
<dbReference type="InterPro" id="IPR011990">
    <property type="entry name" value="TPR-like_helical_dom_sf"/>
</dbReference>
<dbReference type="InterPro" id="IPR012337">
    <property type="entry name" value="RNaseH-like_sf"/>
</dbReference>
<dbReference type="Gene3D" id="3.30.420.10">
    <property type="entry name" value="Ribonuclease H-like superfamily/Ribonuclease H"/>
    <property type="match status" value="1"/>
</dbReference>
<keyword evidence="3" id="KW-1185">Reference proteome</keyword>
<proteinExistence type="predicted"/>
<dbReference type="Gene3D" id="1.25.40.10">
    <property type="entry name" value="Tetratricopeptide repeat domain"/>
    <property type="match status" value="1"/>
</dbReference>
<evidence type="ECO:0000313" key="2">
    <source>
        <dbReference type="EMBL" id="MDQ0339373.1"/>
    </source>
</evidence>
<dbReference type="Proteomes" id="UP001232445">
    <property type="component" value="Unassembled WGS sequence"/>
</dbReference>
<name>A0ABU0CSG9_9BACI</name>
<evidence type="ECO:0000313" key="3">
    <source>
        <dbReference type="Proteomes" id="UP001232445"/>
    </source>
</evidence>
<sequence>MSLKGKLNRLKSHLTVEKQHPAKTGQPNVQTTQPTLHDAGQQLEAGQPDIPHRENWARFNTHPYVLDDEYALVRTITYPLDYQHGLYPLGELKEVVQQWNDLAFSHPLSTFNRGAKNEGEPRAQSLEAEDLLFFDTETTGLGSGTGNTIFLLGYARLKRDHVHITQFFLPGPAHEAAFYHGFLQDVRDLKNLVTYNGKAFDWPQVKTRHTFVRERVPKLPRFGHFDLLHAARRLWKQELLSCRLAVVEEHKLSIRRKGDTAGYLAPMLYFDYLQDPCPETIKGVFRHNEWDVLSLISLYIHLSSLVLGRRAYTAEEKVELGRWLEQLGQEEPAQNCYEELLASLSAGHHLYVPVAHQLASLYKKRGNYEKALELWDSLPVDKHPYGLKILIECAKLYEHKFGDNEKALTYARQAYARWKQHKRLLGHTPQQAEADLMKRINRLEKKVKGKQACDIDDGPTLFSYAEF</sequence>
<feature type="domain" description="YprB ribonuclease H-like" evidence="1">
    <location>
        <begin position="132"/>
        <end position="302"/>
    </location>
</feature>
<protein>
    <submittedName>
        <fullName evidence="2">Uncharacterized protein YprB with RNaseH-like and TPR domain</fullName>
    </submittedName>
</protein>
<reference evidence="2 3" key="1">
    <citation type="submission" date="2023-07" db="EMBL/GenBank/DDBJ databases">
        <title>Genomic Encyclopedia of Type Strains, Phase IV (KMG-IV): sequencing the most valuable type-strain genomes for metagenomic binning, comparative biology and taxonomic classification.</title>
        <authorList>
            <person name="Goeker M."/>
        </authorList>
    </citation>
    <scope>NUCLEOTIDE SEQUENCE [LARGE SCALE GENOMIC DNA]</scope>
    <source>
        <strain evidence="2 3">DSM 17740</strain>
    </source>
</reference>
<organism evidence="2 3">
    <name type="scientific">Caldalkalibacillus uzonensis</name>
    <dbReference type="NCBI Taxonomy" id="353224"/>
    <lineage>
        <taxon>Bacteria</taxon>
        <taxon>Bacillati</taxon>
        <taxon>Bacillota</taxon>
        <taxon>Bacilli</taxon>
        <taxon>Bacillales</taxon>
        <taxon>Bacillaceae</taxon>
        <taxon>Caldalkalibacillus</taxon>
    </lineage>
</organism>
<dbReference type="RefSeq" id="WP_307339242.1">
    <property type="nucleotide sequence ID" value="NZ_JAUSUQ010000007.1"/>
</dbReference>